<keyword evidence="11" id="KW-1185">Reference proteome</keyword>
<dbReference type="OMA" id="GTSWERE"/>
<evidence type="ECO:0000256" key="3">
    <source>
        <dbReference type="ARBA" id="ARBA00022821"/>
    </source>
</evidence>
<reference evidence="10" key="2">
    <citation type="submission" date="2021-03" db="UniProtKB">
        <authorList>
            <consortium name="EnsemblPlants"/>
        </authorList>
    </citation>
    <scope>IDENTIFICATION</scope>
</reference>
<feature type="compositionally biased region" description="Polar residues" evidence="7">
    <location>
        <begin position="123"/>
        <end position="136"/>
    </location>
</feature>
<evidence type="ECO:0000259" key="9">
    <source>
        <dbReference type="PROSITE" id="PS01031"/>
    </source>
</evidence>
<evidence type="ECO:0000256" key="6">
    <source>
        <dbReference type="SAM" id="Coils"/>
    </source>
</evidence>
<accession>A0A803LJZ3</accession>
<reference evidence="10" key="1">
    <citation type="journal article" date="2017" name="Nature">
        <title>The genome of Chenopodium quinoa.</title>
        <authorList>
            <person name="Jarvis D.E."/>
            <person name="Ho Y.S."/>
            <person name="Lightfoot D.J."/>
            <person name="Schmoeckel S.M."/>
            <person name="Li B."/>
            <person name="Borm T.J.A."/>
            <person name="Ohyanagi H."/>
            <person name="Mineta K."/>
            <person name="Michell C.T."/>
            <person name="Saber N."/>
            <person name="Kharbatia N.M."/>
            <person name="Rupper R.R."/>
            <person name="Sharp A.R."/>
            <person name="Dally N."/>
            <person name="Boughton B.A."/>
            <person name="Woo Y.H."/>
            <person name="Gao G."/>
            <person name="Schijlen E.G.W.M."/>
            <person name="Guo X."/>
            <person name="Momin A.A."/>
            <person name="Negrao S."/>
            <person name="Al-Babili S."/>
            <person name="Gehring C."/>
            <person name="Roessner U."/>
            <person name="Jung C."/>
            <person name="Murphy K."/>
            <person name="Arold S.T."/>
            <person name="Gojobori T."/>
            <person name="van der Linden C.G."/>
            <person name="van Loo E.N."/>
            <person name="Jellen E.N."/>
            <person name="Maughan P.J."/>
            <person name="Tester M."/>
        </authorList>
    </citation>
    <scope>NUCLEOTIDE SEQUENCE [LARGE SCALE GENOMIC DNA]</scope>
    <source>
        <strain evidence="10">cv. PI 614886</strain>
    </source>
</reference>
<dbReference type="PANTHER" id="PTHR43670">
    <property type="entry name" value="HEAT SHOCK PROTEIN 26"/>
    <property type="match status" value="1"/>
</dbReference>
<feature type="compositionally biased region" description="Polar residues" evidence="7">
    <location>
        <begin position="152"/>
        <end position="168"/>
    </location>
</feature>
<dbReference type="Gramene" id="AUR62014290-RA">
    <property type="protein sequence ID" value="AUR62014290-RA:cds"/>
    <property type="gene ID" value="AUR62014290"/>
</dbReference>
<dbReference type="GO" id="GO:0006952">
    <property type="term" value="P:defense response"/>
    <property type="evidence" value="ECO:0007669"/>
    <property type="project" value="UniProtKB-KW"/>
</dbReference>
<evidence type="ECO:0000256" key="5">
    <source>
        <dbReference type="RuleBase" id="RU003616"/>
    </source>
</evidence>
<dbReference type="PROSITE" id="PS01031">
    <property type="entry name" value="SHSP"/>
    <property type="match status" value="1"/>
</dbReference>
<feature type="region of interest" description="Disordered" evidence="7">
    <location>
        <begin position="109"/>
        <end position="189"/>
    </location>
</feature>
<dbReference type="GeneID" id="110724578"/>
<protein>
    <recommendedName>
        <fullName evidence="9">SHSP domain-containing protein</fullName>
    </recommendedName>
</protein>
<dbReference type="InterPro" id="IPR002068">
    <property type="entry name" value="A-crystallin/Hsp20_dom"/>
</dbReference>
<dbReference type="InterPro" id="IPR008978">
    <property type="entry name" value="HSP20-like_chaperone"/>
</dbReference>
<dbReference type="AlphaFoldDB" id="A0A803LJZ3"/>
<comment type="subcellular location">
    <subcellularLocation>
        <location evidence="1">Cell membrane</location>
        <topology evidence="1">Single-pass membrane protein</topology>
    </subcellularLocation>
</comment>
<dbReference type="CDD" id="cd06464">
    <property type="entry name" value="ACD_sHsps-like"/>
    <property type="match status" value="1"/>
</dbReference>
<keyword evidence="3" id="KW-0611">Plant defense</keyword>
<dbReference type="SUPFAM" id="SSF49764">
    <property type="entry name" value="HSP20-like chaperones"/>
    <property type="match status" value="1"/>
</dbReference>
<feature type="compositionally biased region" description="Low complexity" evidence="7">
    <location>
        <begin position="137"/>
        <end position="151"/>
    </location>
</feature>
<evidence type="ECO:0000313" key="10">
    <source>
        <dbReference type="EnsemblPlants" id="AUR62014290-RA:cds"/>
    </source>
</evidence>
<dbReference type="KEGG" id="cqi:110724578"/>
<keyword evidence="8" id="KW-0472">Membrane</keyword>
<dbReference type="PANTHER" id="PTHR43670:SF114">
    <property type="entry name" value="OS05G0592000 PROTEIN"/>
    <property type="match status" value="1"/>
</dbReference>
<evidence type="ECO:0000256" key="1">
    <source>
        <dbReference type="ARBA" id="ARBA00004162"/>
    </source>
</evidence>
<feature type="transmembrane region" description="Helical" evidence="8">
    <location>
        <begin position="288"/>
        <end position="308"/>
    </location>
</feature>
<dbReference type="GO" id="GO:0034605">
    <property type="term" value="P:cellular response to heat"/>
    <property type="evidence" value="ECO:0007669"/>
    <property type="project" value="TreeGrafter"/>
</dbReference>
<evidence type="ECO:0000256" key="2">
    <source>
        <dbReference type="ARBA" id="ARBA00022475"/>
    </source>
</evidence>
<feature type="domain" description="SHSP" evidence="9">
    <location>
        <begin position="21"/>
        <end position="123"/>
    </location>
</feature>
<dbReference type="RefSeq" id="XP_021759685.1">
    <property type="nucleotide sequence ID" value="XM_021903993.1"/>
</dbReference>
<dbReference type="OrthoDB" id="1431247at2759"/>
<name>A0A803LJZ3_CHEQI</name>
<keyword evidence="8" id="KW-0812">Transmembrane</keyword>
<dbReference type="Pfam" id="PF00011">
    <property type="entry name" value="HSP20"/>
    <property type="match status" value="1"/>
</dbReference>
<dbReference type="GO" id="GO:0005886">
    <property type="term" value="C:plasma membrane"/>
    <property type="evidence" value="ECO:0007669"/>
    <property type="project" value="UniProtKB-SubCell"/>
</dbReference>
<evidence type="ECO:0000256" key="7">
    <source>
        <dbReference type="SAM" id="MobiDB-lite"/>
    </source>
</evidence>
<feature type="coiled-coil region" evidence="6">
    <location>
        <begin position="229"/>
        <end position="256"/>
    </location>
</feature>
<organism evidence="10 11">
    <name type="scientific">Chenopodium quinoa</name>
    <name type="common">Quinoa</name>
    <dbReference type="NCBI Taxonomy" id="63459"/>
    <lineage>
        <taxon>Eukaryota</taxon>
        <taxon>Viridiplantae</taxon>
        <taxon>Streptophyta</taxon>
        <taxon>Embryophyta</taxon>
        <taxon>Tracheophyta</taxon>
        <taxon>Spermatophyta</taxon>
        <taxon>Magnoliopsida</taxon>
        <taxon>eudicotyledons</taxon>
        <taxon>Gunneridae</taxon>
        <taxon>Pentapetalae</taxon>
        <taxon>Caryophyllales</taxon>
        <taxon>Chenopodiaceae</taxon>
        <taxon>Chenopodioideae</taxon>
        <taxon>Atripliceae</taxon>
        <taxon>Chenopodium</taxon>
    </lineage>
</organism>
<dbReference type="Proteomes" id="UP000596660">
    <property type="component" value="Unplaced"/>
</dbReference>
<evidence type="ECO:0000256" key="8">
    <source>
        <dbReference type="SAM" id="Phobius"/>
    </source>
</evidence>
<keyword evidence="2" id="KW-1003">Cell membrane</keyword>
<evidence type="ECO:0000313" key="11">
    <source>
        <dbReference type="Proteomes" id="UP000596660"/>
    </source>
</evidence>
<gene>
    <name evidence="10" type="primary">LOC110724578</name>
</gene>
<evidence type="ECO:0000256" key="4">
    <source>
        <dbReference type="PROSITE-ProRule" id="PRU00285"/>
    </source>
</evidence>
<dbReference type="EnsemblPlants" id="AUR62014290-RA">
    <property type="protein sequence ID" value="AUR62014290-RA:cds"/>
    <property type="gene ID" value="AUR62014290"/>
</dbReference>
<keyword evidence="6" id="KW-0175">Coiled coil</keyword>
<sequence length="314" mass="35264">MNMRPRGTGTGARRSRLSATPVYEDFKPTFEWKHEEGASILLYHLPGFAKEQIRIVAESSGILRVRGERLVTSNRWSRFQEEAMVPKDCNMSDIRAKFEGGILTITMPKKTTTINKETPVEKQPNTRATFQEPPTTSSVPNPSLQQNPQPQFQDESSSKPTMPTTVEKTPTVRKGVSPPSSIPGKGEDINPQRKIQQEANVPHVKPPIDLKQSPNNQGSTNQQISDYIKSKVTKDHKEMNEKYKAANSQVQEKHEKYVDALDLDKMNFHEMDKNYGNDDGKSDTKGQLLINMGVAILVMVALGTQIYYSFDSNA</sequence>
<dbReference type="Gene3D" id="2.60.40.790">
    <property type="match status" value="1"/>
</dbReference>
<proteinExistence type="inferred from homology"/>
<keyword evidence="8" id="KW-1133">Transmembrane helix</keyword>
<comment type="similarity">
    <text evidence="4 5">Belongs to the small heat shock protein (HSP20) family.</text>
</comment>